<dbReference type="PROSITE" id="PS51257">
    <property type="entry name" value="PROKAR_LIPOPROTEIN"/>
    <property type="match status" value="1"/>
</dbReference>
<evidence type="ECO:0000313" key="3">
    <source>
        <dbReference type="EMBL" id="MDA3730713.1"/>
    </source>
</evidence>
<feature type="region of interest" description="Disordered" evidence="1">
    <location>
        <begin position="61"/>
        <end position="86"/>
    </location>
</feature>
<evidence type="ECO:0000256" key="2">
    <source>
        <dbReference type="SAM" id="SignalP"/>
    </source>
</evidence>
<evidence type="ECO:0000256" key="1">
    <source>
        <dbReference type="SAM" id="MobiDB-lite"/>
    </source>
</evidence>
<feature type="chain" id="PRO_5041219744" description="Lipoprotein" evidence="2">
    <location>
        <begin position="25"/>
        <end position="180"/>
    </location>
</feature>
<gene>
    <name evidence="3" type="ORF">PBV87_04260</name>
</gene>
<evidence type="ECO:0008006" key="5">
    <source>
        <dbReference type="Google" id="ProtNLM"/>
    </source>
</evidence>
<dbReference type="Proteomes" id="UP001169242">
    <property type="component" value="Unassembled WGS sequence"/>
</dbReference>
<dbReference type="RefSeq" id="WP_053984267.1">
    <property type="nucleotide sequence ID" value="NZ_JAQIFT010000016.1"/>
</dbReference>
<reference evidence="3" key="1">
    <citation type="journal article" date="2023" name="Int. J. Syst. Evol. Microbiol.">
        <title>&lt;i&gt;Holtiella tumoricola&lt;/i&gt; gen. nov. sp. nov., isolated from a human clinical sample.</title>
        <authorList>
            <person name="Allen-Vercoe E."/>
            <person name="Daigneault M.C."/>
            <person name="Vancuren S.J."/>
            <person name="Cochrane K."/>
            <person name="O'Neal L.L."/>
            <person name="Sankaranarayanan K."/>
            <person name="Lawson P.A."/>
        </authorList>
    </citation>
    <scope>NUCLEOTIDE SEQUENCE</scope>
    <source>
        <strain evidence="3">CC70A</strain>
    </source>
</reference>
<feature type="signal peptide" evidence="2">
    <location>
        <begin position="1"/>
        <end position="24"/>
    </location>
</feature>
<keyword evidence="2" id="KW-0732">Signal</keyword>
<comment type="caution">
    <text evidence="3">The sequence shown here is derived from an EMBL/GenBank/DDBJ whole genome shotgun (WGS) entry which is preliminary data.</text>
</comment>
<keyword evidence="4" id="KW-1185">Reference proteome</keyword>
<dbReference type="AlphaFoldDB" id="A0AA42J043"/>
<sequence length="180" mass="20387">MKKFALKFVSMAFVWIMCMNAVMACTAAPKADVSKPEPAPKPNTYINFEVSAAVPTQKEDKKVNAATVKTATKEKTEEKQEERSNEPTPFVIDNFKVIQNALCKLGISNEELEVMIKEGKKLPEVLEMRNIKVERFKKALLKQYYAAINEGVKNKQITKEEGKMLRIAIKAKVMSWLTTK</sequence>
<protein>
    <recommendedName>
        <fullName evidence="5">Lipoprotein</fullName>
    </recommendedName>
</protein>
<dbReference type="EMBL" id="JAQIFT010000016">
    <property type="protein sequence ID" value="MDA3730713.1"/>
    <property type="molecule type" value="Genomic_DNA"/>
</dbReference>
<organism evidence="3 4">
    <name type="scientific">Holtiella tumoricola</name>
    <dbReference type="NCBI Taxonomy" id="3018743"/>
    <lineage>
        <taxon>Bacteria</taxon>
        <taxon>Bacillati</taxon>
        <taxon>Bacillota</taxon>
        <taxon>Clostridia</taxon>
        <taxon>Lachnospirales</taxon>
        <taxon>Cellulosilyticaceae</taxon>
        <taxon>Holtiella</taxon>
    </lineage>
</organism>
<evidence type="ECO:0000313" key="4">
    <source>
        <dbReference type="Proteomes" id="UP001169242"/>
    </source>
</evidence>
<proteinExistence type="predicted"/>
<feature type="compositionally biased region" description="Basic and acidic residues" evidence="1">
    <location>
        <begin position="71"/>
        <end position="85"/>
    </location>
</feature>
<name>A0AA42J043_9FIRM</name>
<accession>A0AA42J043</accession>